<dbReference type="InterPro" id="IPR011869">
    <property type="entry name" value="TrmA_MeTrfase"/>
</dbReference>
<dbReference type="GO" id="GO:0005829">
    <property type="term" value="C:cytosol"/>
    <property type="evidence" value="ECO:0007669"/>
    <property type="project" value="TreeGrafter"/>
</dbReference>
<dbReference type="FunFam" id="2.40.50.1070:FF:000001">
    <property type="entry name" value="tRNA/tmRNA (uracil-C(5))-methyltransferase"/>
    <property type="match status" value="1"/>
</dbReference>
<dbReference type="GO" id="GO:0019843">
    <property type="term" value="F:rRNA binding"/>
    <property type="evidence" value="ECO:0007669"/>
    <property type="project" value="TreeGrafter"/>
</dbReference>
<dbReference type="InterPro" id="IPR030391">
    <property type="entry name" value="MeTrfase_TrmA_CS"/>
</dbReference>
<dbReference type="NCBIfam" id="TIGR02143">
    <property type="entry name" value="trmA_only"/>
    <property type="match status" value="1"/>
</dbReference>
<dbReference type="OrthoDB" id="9804590at2"/>
<organism evidence="10 11">
    <name type="scientific">Nitrincola tapanii</name>
    <dbReference type="NCBI Taxonomy" id="1708751"/>
    <lineage>
        <taxon>Bacteria</taxon>
        <taxon>Pseudomonadati</taxon>
        <taxon>Pseudomonadota</taxon>
        <taxon>Gammaproteobacteria</taxon>
        <taxon>Oceanospirillales</taxon>
        <taxon>Oceanospirillaceae</taxon>
        <taxon>Nitrincola</taxon>
    </lineage>
</organism>
<dbReference type="CDD" id="cd02440">
    <property type="entry name" value="AdoMet_MTases"/>
    <property type="match status" value="1"/>
</dbReference>
<dbReference type="GO" id="GO:0000049">
    <property type="term" value="F:tRNA binding"/>
    <property type="evidence" value="ECO:0007669"/>
    <property type="project" value="TreeGrafter"/>
</dbReference>
<comment type="caution">
    <text evidence="10">The sequence shown here is derived from an EMBL/GenBank/DDBJ whole genome shotgun (WGS) entry which is preliminary data.</text>
</comment>
<evidence type="ECO:0000256" key="8">
    <source>
        <dbReference type="PROSITE-ProRule" id="PRU01024"/>
    </source>
</evidence>
<evidence type="ECO:0000256" key="6">
    <source>
        <dbReference type="ARBA" id="ARBA00052788"/>
    </source>
</evidence>
<feature type="active site" description="Nucleophile" evidence="7 8">
    <location>
        <position position="322"/>
    </location>
</feature>
<dbReference type="PROSITE" id="PS01231">
    <property type="entry name" value="TRMA_2"/>
    <property type="match status" value="1"/>
</dbReference>
<dbReference type="Gene3D" id="3.40.50.150">
    <property type="entry name" value="Vaccinia Virus protein VP39"/>
    <property type="match status" value="1"/>
</dbReference>
<gene>
    <name evidence="7 10" type="primary">trmA</name>
    <name evidence="10" type="ORF">E1H14_04220</name>
</gene>
<keyword evidence="1 7" id="KW-0489">Methyltransferase</keyword>
<dbReference type="PANTHER" id="PTHR47790:SF2">
    <property type="entry name" value="TRNA_TMRNA (URACIL-C(5))-METHYLTRANSFERASE"/>
    <property type="match status" value="1"/>
</dbReference>
<feature type="binding site" evidence="7 8">
    <location>
        <position position="237"/>
    </location>
    <ligand>
        <name>S-adenosyl-L-methionine</name>
        <dbReference type="ChEBI" id="CHEBI:59789"/>
    </ligand>
</feature>
<comment type="catalytic activity">
    <reaction evidence="6 7">
        <text>uridine(54) in tRNA + S-adenosyl-L-methionine = 5-methyluridine(54) in tRNA + S-adenosyl-L-homocysteine + H(+)</text>
        <dbReference type="Rhea" id="RHEA:42712"/>
        <dbReference type="Rhea" id="RHEA-COMP:10167"/>
        <dbReference type="Rhea" id="RHEA-COMP:10193"/>
        <dbReference type="ChEBI" id="CHEBI:15378"/>
        <dbReference type="ChEBI" id="CHEBI:57856"/>
        <dbReference type="ChEBI" id="CHEBI:59789"/>
        <dbReference type="ChEBI" id="CHEBI:65315"/>
        <dbReference type="ChEBI" id="CHEBI:74447"/>
        <dbReference type="EC" id="2.1.1.35"/>
    </reaction>
</comment>
<feature type="binding site" evidence="7">
    <location>
        <position position="221"/>
    </location>
    <ligand>
        <name>S-adenosyl-L-methionine</name>
        <dbReference type="ChEBI" id="CHEBI:59789"/>
    </ligand>
</feature>
<evidence type="ECO:0000256" key="3">
    <source>
        <dbReference type="ARBA" id="ARBA00022691"/>
    </source>
</evidence>
<dbReference type="PROSITE" id="PS01230">
    <property type="entry name" value="TRMA_1"/>
    <property type="match status" value="1"/>
</dbReference>
<evidence type="ECO:0000256" key="7">
    <source>
        <dbReference type="HAMAP-Rule" id="MF_01011"/>
    </source>
</evidence>
<dbReference type="EC" id="2.1.1.35" evidence="7"/>
<dbReference type="FunFam" id="3.40.50.150:FF:000012">
    <property type="entry name" value="tRNA/tmRNA (uracil-C(5))-methyltransferase"/>
    <property type="match status" value="1"/>
</dbReference>
<dbReference type="EMBL" id="SMRS01000002">
    <property type="protein sequence ID" value="KAA0875900.1"/>
    <property type="molecule type" value="Genomic_DNA"/>
</dbReference>
<dbReference type="SUPFAM" id="SSF53335">
    <property type="entry name" value="S-adenosyl-L-methionine-dependent methyltransferases"/>
    <property type="match status" value="1"/>
</dbReference>
<dbReference type="Gene3D" id="2.40.50.1070">
    <property type="match status" value="1"/>
</dbReference>
<proteinExistence type="inferred from homology"/>
<comment type="function">
    <text evidence="7">Dual-specificity methyltransferase that catalyzes the formation of 5-methyluridine at position 54 (m5U54) in all tRNAs, and that of position 341 (m5U341) in tmRNA (transfer-mRNA).</text>
</comment>
<feature type="binding site" evidence="7 8">
    <location>
        <position position="297"/>
    </location>
    <ligand>
        <name>S-adenosyl-L-methionine</name>
        <dbReference type="ChEBI" id="CHEBI:59789"/>
    </ligand>
</feature>
<dbReference type="PANTHER" id="PTHR47790">
    <property type="entry name" value="TRNA/TMRNA (URACIL-C(5))-METHYLTRANSFERASE"/>
    <property type="match status" value="1"/>
</dbReference>
<accession>A0A5A9W534</accession>
<keyword evidence="2 7" id="KW-0808">Transferase</keyword>
<sequence length="366" mass="42211">MALPEVDPAQYDAQLQSKSARLQQMLAKFSAPELEVFSSPPKHYRMRAEFRTWHDEDELHYVMFQPGSKHDKVFLSECPMVSERIHSVMFALLEALKAQKELRYRLFQVDFLSTLSGELLVSLLYHRAIGAEWEAAVRPLRERFAIDIVGRSRKHKTVLDRDFVLETLNIRGRDYQFKQTENSFTQPNAEVNRKMITWALAVTDEVQKRSDLLEFYCGNGNFTLPLAQNFRRVLATEISKESVRSAEYNIAVNAIDNIDVLRMPSEDLVQVLRGEKETRKVAGLDLAACDFQTVFVDPPRAGLDAQTVSQVAEYPTILYISCNPETLVDNLESLCRTHQIERCALFDQFPYTHHMEAGVFLRRRTE</sequence>
<evidence type="ECO:0000256" key="1">
    <source>
        <dbReference type="ARBA" id="ARBA00022603"/>
    </source>
</evidence>
<dbReference type="Pfam" id="PF05958">
    <property type="entry name" value="tRNA_U5-meth_tr"/>
    <property type="match status" value="1"/>
</dbReference>
<dbReference type="PROSITE" id="PS51687">
    <property type="entry name" value="SAM_MT_RNA_M5U"/>
    <property type="match status" value="1"/>
</dbReference>
<evidence type="ECO:0000313" key="10">
    <source>
        <dbReference type="EMBL" id="KAA0875900.1"/>
    </source>
</evidence>
<dbReference type="HAMAP" id="MF_01011">
    <property type="entry name" value="RNA_methyltr_TrmA"/>
    <property type="match status" value="1"/>
</dbReference>
<keyword evidence="11" id="KW-1185">Reference proteome</keyword>
<dbReference type="GO" id="GO:0030697">
    <property type="term" value="F:tRNA (uracil(54)-C5)-methyltransferase activity, S-adenosyl methionine-dependent"/>
    <property type="evidence" value="ECO:0007669"/>
    <property type="project" value="UniProtKB-UniRule"/>
</dbReference>
<evidence type="ECO:0000256" key="2">
    <source>
        <dbReference type="ARBA" id="ARBA00022679"/>
    </source>
</evidence>
<keyword evidence="4 7" id="KW-0819">tRNA processing</keyword>
<evidence type="ECO:0000256" key="5">
    <source>
        <dbReference type="ARBA" id="ARBA00051255"/>
    </source>
</evidence>
<keyword evidence="3 7" id="KW-0949">S-adenosyl-L-methionine</keyword>
<dbReference type="Proteomes" id="UP000325302">
    <property type="component" value="Unassembled WGS sequence"/>
</dbReference>
<dbReference type="InterPro" id="IPR029063">
    <property type="entry name" value="SAM-dependent_MTases_sf"/>
</dbReference>
<evidence type="ECO:0000256" key="4">
    <source>
        <dbReference type="ARBA" id="ARBA00022694"/>
    </source>
</evidence>
<dbReference type="RefSeq" id="WP_149390203.1">
    <property type="nucleotide sequence ID" value="NZ_SMRS01000002.1"/>
</dbReference>
<name>A0A5A9W534_9GAMM</name>
<comment type="similarity">
    <text evidence="7">Belongs to the class I-like SAM-binding methyltransferase superfamily. RNA M5U methyltransferase family. TrmA subfamily.</text>
</comment>
<dbReference type="InterPro" id="IPR010280">
    <property type="entry name" value="U5_MeTrfase_fam"/>
</dbReference>
<dbReference type="AlphaFoldDB" id="A0A5A9W534"/>
<feature type="active site" evidence="9">
    <location>
        <position position="322"/>
    </location>
</feature>
<protein>
    <recommendedName>
        <fullName evidence="7">tRNA/tmRNA (uracil-C(5))-methyltransferase</fullName>
        <ecNumber evidence="7">2.1.1.35</ecNumber>
    </recommendedName>
    <alternativeName>
        <fullName evidence="7">tRNA (uracil(54)-C(5))-methyltransferase</fullName>
    </alternativeName>
    <alternativeName>
        <fullName evidence="7">tRNA(m5U54)-methyltransferase</fullName>
        <shortName evidence="7">RUMT</shortName>
    </alternativeName>
    <alternativeName>
        <fullName evidence="7">tmRNA (uracil(341)-C(5))-methyltransferase</fullName>
    </alternativeName>
</protein>
<reference evidence="10 11" key="1">
    <citation type="submission" date="2019-03" db="EMBL/GenBank/DDBJ databases">
        <title>Nitrincola sp. nov. isolated from an Indian soda lake.</title>
        <authorList>
            <person name="Joshi A."/>
            <person name="Thite S.V."/>
            <person name="Joseph N."/>
            <person name="Dhotre D."/>
            <person name="Moorthy M."/>
            <person name="Shouche Y.S."/>
        </authorList>
    </citation>
    <scope>NUCLEOTIDE SEQUENCE [LARGE SCALE GENOMIC DNA]</scope>
    <source>
        <strain evidence="10 11">MEB193</strain>
    </source>
</reference>
<comment type="catalytic activity">
    <reaction evidence="5 7">
        <text>uridine(341) in tmRNA + S-adenosyl-L-methionine = 5-methyluridine(341) in tmRNA + S-adenosyl-L-homocysteine + H(+)</text>
        <dbReference type="Rhea" id="RHEA:43612"/>
        <dbReference type="Rhea" id="RHEA-COMP:10630"/>
        <dbReference type="Rhea" id="RHEA-COMP:10631"/>
        <dbReference type="ChEBI" id="CHEBI:15378"/>
        <dbReference type="ChEBI" id="CHEBI:57856"/>
        <dbReference type="ChEBI" id="CHEBI:59789"/>
        <dbReference type="ChEBI" id="CHEBI:65315"/>
        <dbReference type="ChEBI" id="CHEBI:74447"/>
    </reaction>
</comment>
<evidence type="ECO:0000256" key="9">
    <source>
        <dbReference type="PROSITE-ProRule" id="PRU10015"/>
    </source>
</evidence>
<feature type="binding site" evidence="7 8">
    <location>
        <position position="186"/>
    </location>
    <ligand>
        <name>S-adenosyl-L-methionine</name>
        <dbReference type="ChEBI" id="CHEBI:59789"/>
    </ligand>
</feature>
<feature type="active site" description="Proton acceptor" evidence="7">
    <location>
        <position position="356"/>
    </location>
</feature>
<feature type="binding site" evidence="7 8">
    <location>
        <position position="216"/>
    </location>
    <ligand>
        <name>S-adenosyl-L-methionine</name>
        <dbReference type="ChEBI" id="CHEBI:59789"/>
    </ligand>
</feature>
<dbReference type="GO" id="GO:0030488">
    <property type="term" value="P:tRNA methylation"/>
    <property type="evidence" value="ECO:0007669"/>
    <property type="project" value="UniProtKB-UniRule"/>
</dbReference>
<evidence type="ECO:0000313" key="11">
    <source>
        <dbReference type="Proteomes" id="UP000325302"/>
    </source>
</evidence>
<dbReference type="InterPro" id="IPR030390">
    <property type="entry name" value="MeTrfase_TrmA_AS"/>
</dbReference>